<dbReference type="InterPro" id="IPR004360">
    <property type="entry name" value="Glyas_Fos-R_dOase_dom"/>
</dbReference>
<evidence type="ECO:0000256" key="1">
    <source>
        <dbReference type="ARBA" id="ARBA00005877"/>
    </source>
</evidence>
<evidence type="ECO:0000259" key="5">
    <source>
        <dbReference type="PROSITE" id="PS51819"/>
    </source>
</evidence>
<dbReference type="InterPro" id="IPR037523">
    <property type="entry name" value="VOC_core"/>
</dbReference>
<feature type="binding site" evidence="4">
    <location>
        <position position="355"/>
    </location>
    <ligand>
        <name>Fe cation</name>
        <dbReference type="ChEBI" id="CHEBI:24875"/>
    </ligand>
</feature>
<dbReference type="GO" id="GO:0006572">
    <property type="term" value="P:L-tyrosine catabolic process"/>
    <property type="evidence" value="ECO:0007669"/>
    <property type="project" value="TreeGrafter"/>
</dbReference>
<evidence type="ECO:0000313" key="7">
    <source>
        <dbReference type="Proteomes" id="UP000184731"/>
    </source>
</evidence>
<comment type="similarity">
    <text evidence="1">Belongs to the 4HPPD family.</text>
</comment>
<name>A0A1L4D478_9BACT</name>
<accession>A0A1L4D478</accession>
<dbReference type="PROSITE" id="PS51819">
    <property type="entry name" value="VOC"/>
    <property type="match status" value="2"/>
</dbReference>
<sequence>MKHANKSIGLIGYHSIQYFARDLKSCVHWHIEKFGFEEIAKSNSAWEKKHGMRSVVLRGAGNIGWIITEPIEKASTAGRYLNNHPDGVAYINFRVKSIKKTAEFLVERKAPILYDIEVHKSKNAGTWKEIAIATALDDVGFRFIEEKKYDLFAPDHEWTNANTKNNDNRLGLDLGIDHVTCNGRSMHAITEFYAHCMGFKRYWGIEFHTTHHKPELGTGSGLESIVMWDKESGIKFATNQPLAPYYNNSQIQIYVEDNHGSGVQHIALGTKNIINTVEKLKVKGAVFLEASDKYYEQLPSRMKKMKLQKIKEPMEIVKKNNILLDGSNGKYLLQIFMKEQCVQMKNKTAGPFFYEIIQRAGDESFGEGNFKALFDSIEKQQVTDHRQEMRERVDSLC</sequence>
<dbReference type="STRING" id="1915309.AXG55_14360"/>
<dbReference type="Proteomes" id="UP000184731">
    <property type="component" value="Chromosome"/>
</dbReference>
<keyword evidence="3 4" id="KW-0408">Iron</keyword>
<dbReference type="GO" id="GO:0046872">
    <property type="term" value="F:metal ion binding"/>
    <property type="evidence" value="ECO:0007669"/>
    <property type="project" value="UniProtKB-KW"/>
</dbReference>
<keyword evidence="4" id="KW-0479">Metal-binding</keyword>
<dbReference type="SUPFAM" id="SSF54593">
    <property type="entry name" value="Glyoxalase/Bleomycin resistance protein/Dihydroxybiphenyl dioxygenase"/>
    <property type="match status" value="1"/>
</dbReference>
<dbReference type="KEGG" id="saqi:AXG55_14360"/>
<dbReference type="PANTHER" id="PTHR11959:SF1">
    <property type="entry name" value="4-HYDROXYPHENYLPYRUVATE DIOXYGENASE"/>
    <property type="match status" value="1"/>
</dbReference>
<dbReference type="GO" id="GO:0003868">
    <property type="term" value="F:4-hydroxyphenylpyruvate dioxygenase activity"/>
    <property type="evidence" value="ECO:0007669"/>
    <property type="project" value="InterPro"/>
</dbReference>
<evidence type="ECO:0000256" key="2">
    <source>
        <dbReference type="ARBA" id="ARBA00022737"/>
    </source>
</evidence>
<keyword evidence="7" id="KW-1185">Reference proteome</keyword>
<dbReference type="InterPro" id="IPR029068">
    <property type="entry name" value="Glyas_Bleomycin-R_OHBP_Dase"/>
</dbReference>
<proteinExistence type="inferred from homology"/>
<feature type="binding site" evidence="4">
    <location>
        <position position="178"/>
    </location>
    <ligand>
        <name>Fe cation</name>
        <dbReference type="ChEBI" id="CHEBI:24875"/>
    </ligand>
</feature>
<dbReference type="Gene3D" id="3.10.180.10">
    <property type="entry name" value="2,3-Dihydroxybiphenyl 1,2-Dioxygenase, domain 1"/>
    <property type="match status" value="2"/>
</dbReference>
<protein>
    <recommendedName>
        <fullName evidence="5">VOC domain-containing protein</fullName>
    </recommendedName>
</protein>
<dbReference type="EMBL" id="CP017834">
    <property type="protein sequence ID" value="APJ05011.1"/>
    <property type="molecule type" value="Genomic_DNA"/>
</dbReference>
<organism evidence="6 7">
    <name type="scientific">Silvanigrella aquatica</name>
    <dbReference type="NCBI Taxonomy" id="1915309"/>
    <lineage>
        <taxon>Bacteria</taxon>
        <taxon>Pseudomonadati</taxon>
        <taxon>Bdellovibrionota</taxon>
        <taxon>Oligoflexia</taxon>
        <taxon>Silvanigrellales</taxon>
        <taxon>Silvanigrellaceae</taxon>
        <taxon>Silvanigrella</taxon>
    </lineage>
</organism>
<evidence type="ECO:0000256" key="3">
    <source>
        <dbReference type="ARBA" id="ARBA00023004"/>
    </source>
</evidence>
<comment type="cofactor">
    <cofactor evidence="4">
        <name>Fe cation</name>
        <dbReference type="ChEBI" id="CHEBI:24875"/>
    </cofactor>
    <text evidence="4">Binds 1 Fe cation per subunit.</text>
</comment>
<evidence type="ECO:0000256" key="4">
    <source>
        <dbReference type="PIRSR" id="PIRSR009283-1"/>
    </source>
</evidence>
<dbReference type="AlphaFoldDB" id="A0A1L4D478"/>
<dbReference type="RefSeq" id="WP_148698774.1">
    <property type="nucleotide sequence ID" value="NZ_CP017834.1"/>
</dbReference>
<feature type="domain" description="VOC" evidence="5">
    <location>
        <begin position="12"/>
        <end position="146"/>
    </location>
</feature>
<dbReference type="Pfam" id="PF00903">
    <property type="entry name" value="Glyoxalase"/>
    <property type="match status" value="1"/>
</dbReference>
<gene>
    <name evidence="6" type="ORF">AXG55_14360</name>
</gene>
<dbReference type="InterPro" id="IPR005956">
    <property type="entry name" value="4OHPhenylPyrv_dOase"/>
</dbReference>
<evidence type="ECO:0000313" key="6">
    <source>
        <dbReference type="EMBL" id="APJ05011.1"/>
    </source>
</evidence>
<dbReference type="PIRSF" id="PIRSF009283">
    <property type="entry name" value="HPP_dOase"/>
    <property type="match status" value="1"/>
</dbReference>
<dbReference type="OrthoDB" id="5288589at2"/>
<reference evidence="6 7" key="1">
    <citation type="submission" date="2016-10" db="EMBL/GenBank/DDBJ databases">
        <title>Silvanigrella aquatica sp. nov., isolated from a freshwater lake located in the Black Forest, Germany, description of Silvanigrellaceae fam. nov., Silvanigrellales ord. nov., reclassification of the order Bdellovibrionales in the class Oligoflexia, reclassification of the families Bacteriovoracaceae and Halobacteriovoraceae in the new order Bacteriovoracales ord. nov., and reclassification of the family Pseudobacteriovoracaceae in the order Oligoflexiales.</title>
        <authorList>
            <person name="Hahn M.W."/>
            <person name="Schmidt J."/>
            <person name="Koll U."/>
            <person name="Rohde M."/>
            <person name="Verbag S."/>
            <person name="Pitt A."/>
            <person name="Nakai R."/>
            <person name="Naganuma T."/>
            <person name="Lang E."/>
        </authorList>
    </citation>
    <scope>NUCLEOTIDE SEQUENCE [LARGE SCALE GENOMIC DNA]</scope>
    <source>
        <strain evidence="6 7">MWH-Nonnen-W8red</strain>
    </source>
</reference>
<dbReference type="PANTHER" id="PTHR11959">
    <property type="entry name" value="4-HYDROXYPHENYLPYRUVATE DIOXYGENASE"/>
    <property type="match status" value="1"/>
</dbReference>
<keyword evidence="2" id="KW-0677">Repeat</keyword>
<feature type="binding site" evidence="4">
    <location>
        <position position="265"/>
    </location>
    <ligand>
        <name>Fe cation</name>
        <dbReference type="ChEBI" id="CHEBI:24875"/>
    </ligand>
</feature>
<feature type="domain" description="VOC" evidence="5">
    <location>
        <begin position="175"/>
        <end position="338"/>
    </location>
</feature>